<evidence type="ECO:0000256" key="3">
    <source>
        <dbReference type="SAM" id="Phobius"/>
    </source>
</evidence>
<keyword evidence="1" id="KW-0175">Coiled coil</keyword>
<keyword evidence="6" id="KW-1185">Reference proteome</keyword>
<feature type="transmembrane region" description="Helical" evidence="3">
    <location>
        <begin position="550"/>
        <end position="571"/>
    </location>
</feature>
<evidence type="ECO:0000313" key="6">
    <source>
        <dbReference type="Proteomes" id="UP000076842"/>
    </source>
</evidence>
<organism evidence="5 6">
    <name type="scientific">Calocera cornea HHB12733</name>
    <dbReference type="NCBI Taxonomy" id="1353952"/>
    <lineage>
        <taxon>Eukaryota</taxon>
        <taxon>Fungi</taxon>
        <taxon>Dikarya</taxon>
        <taxon>Basidiomycota</taxon>
        <taxon>Agaricomycotina</taxon>
        <taxon>Dacrymycetes</taxon>
        <taxon>Dacrymycetales</taxon>
        <taxon>Dacrymycetaceae</taxon>
        <taxon>Calocera</taxon>
    </lineage>
</organism>
<keyword evidence="3" id="KW-1133">Transmembrane helix</keyword>
<feature type="compositionally biased region" description="Acidic residues" evidence="2">
    <location>
        <begin position="270"/>
        <end position="283"/>
    </location>
</feature>
<dbReference type="Pfam" id="PF20149">
    <property type="entry name" value="DUF6532"/>
    <property type="match status" value="1"/>
</dbReference>
<proteinExistence type="predicted"/>
<evidence type="ECO:0000259" key="4">
    <source>
        <dbReference type="Pfam" id="PF20149"/>
    </source>
</evidence>
<accession>A0A165CXN3</accession>
<reference evidence="5 6" key="1">
    <citation type="journal article" date="2016" name="Mol. Biol. Evol.">
        <title>Comparative Genomics of Early-Diverging Mushroom-Forming Fungi Provides Insights into the Origins of Lignocellulose Decay Capabilities.</title>
        <authorList>
            <person name="Nagy L.G."/>
            <person name="Riley R."/>
            <person name="Tritt A."/>
            <person name="Adam C."/>
            <person name="Daum C."/>
            <person name="Floudas D."/>
            <person name="Sun H."/>
            <person name="Yadav J.S."/>
            <person name="Pangilinan J."/>
            <person name="Larsson K.H."/>
            <person name="Matsuura K."/>
            <person name="Barry K."/>
            <person name="Labutti K."/>
            <person name="Kuo R."/>
            <person name="Ohm R.A."/>
            <person name="Bhattacharya S.S."/>
            <person name="Shirouzu T."/>
            <person name="Yoshinaga Y."/>
            <person name="Martin F.M."/>
            <person name="Grigoriev I.V."/>
            <person name="Hibbett D.S."/>
        </authorList>
    </citation>
    <scope>NUCLEOTIDE SEQUENCE [LARGE SCALE GENOMIC DNA]</scope>
    <source>
        <strain evidence="5 6">HHB12733</strain>
    </source>
</reference>
<feature type="region of interest" description="Disordered" evidence="2">
    <location>
        <begin position="17"/>
        <end position="44"/>
    </location>
</feature>
<dbReference type="InParanoid" id="A0A165CXN3"/>
<feature type="compositionally biased region" description="Basic and acidic residues" evidence="2">
    <location>
        <begin position="221"/>
        <end position="248"/>
    </location>
</feature>
<dbReference type="AlphaFoldDB" id="A0A165CXN3"/>
<protein>
    <recommendedName>
        <fullName evidence="4">DUF6532 domain-containing protein</fullName>
    </recommendedName>
</protein>
<gene>
    <name evidence="5" type="ORF">CALCODRAFT_532957</name>
</gene>
<evidence type="ECO:0000256" key="1">
    <source>
        <dbReference type="SAM" id="Coils"/>
    </source>
</evidence>
<feature type="compositionally biased region" description="Acidic residues" evidence="2">
    <location>
        <begin position="290"/>
        <end position="330"/>
    </location>
</feature>
<keyword evidence="3" id="KW-0812">Transmembrane</keyword>
<evidence type="ECO:0000313" key="5">
    <source>
        <dbReference type="EMBL" id="KZT51619.1"/>
    </source>
</evidence>
<feature type="region of interest" description="Disordered" evidence="2">
    <location>
        <begin position="168"/>
        <end position="339"/>
    </location>
</feature>
<evidence type="ECO:0000256" key="2">
    <source>
        <dbReference type="SAM" id="MobiDB-lite"/>
    </source>
</evidence>
<keyword evidence="3" id="KW-0472">Membrane</keyword>
<dbReference type="EMBL" id="KV424099">
    <property type="protein sequence ID" value="KZT51619.1"/>
    <property type="molecule type" value="Genomic_DNA"/>
</dbReference>
<sequence length="620" mass="68440">MRPQLLARKLPKAGEPEWNVKSRSVRPRFPKGSRDPPIATLSGRDLGRKGHHIFTSLLPLTNEPELDYLTPNSIFSISQITAEAWQNICHRSPTDSRYQITARFARYMRLYALPETDTGPAMPPTPRINSRGGSRVCIRHATRALTGLPPKNDDVIAQFAAYLHLPSSPTVVGSDAESHTRKRKDNVTLGEGTRRKRQKLDSPTEPSSPSPEQPPPRKPVKCSEVRLDLRDIGLFRRSESDEPERGEHTQLPPSSPQSGQNGARNSDLAGETDEDSAGDDDSNDILASDVDSDDDGGSPVNEEVDGLEEDDGDQEGHVDEEDDSDAEEGDEIRHEDIDEDAELGPELLEQLHIAARHKALNKLLSTQIGTSAQVCAGTRVKVQAFVLSLSRTIALISDPFHESRSLALIGLEIAEALRTQNSYGTTRLTIDNFNFLPERITQELTTLRTHIADCAYTIIKEAWPQVLPSDCGTAEERGSAALLASLHLQQLIDNDNFLREGFDPYYPAITTGTPFGCRVLVLVMKAAAYRHAGLGSSATARPDYFSPSPISFIALIAAIIASMLVGLRDGLSIQTIVRRERLGLLYERYKARLEMLEREEKGVANDLRTRISDQCHTLLT</sequence>
<name>A0A165CXN3_9BASI</name>
<feature type="coiled-coil region" evidence="1">
    <location>
        <begin position="579"/>
        <end position="606"/>
    </location>
</feature>
<dbReference type="Proteomes" id="UP000076842">
    <property type="component" value="Unassembled WGS sequence"/>
</dbReference>
<feature type="domain" description="DUF6532" evidence="4">
    <location>
        <begin position="440"/>
        <end position="594"/>
    </location>
</feature>
<feature type="compositionally biased region" description="Pro residues" evidence="2">
    <location>
        <begin position="206"/>
        <end position="217"/>
    </location>
</feature>
<dbReference type="InterPro" id="IPR045341">
    <property type="entry name" value="DUF6532"/>
</dbReference>